<dbReference type="EMBL" id="JAXCGZ010000177">
    <property type="protein sequence ID" value="KAK7086477.1"/>
    <property type="molecule type" value="Genomic_DNA"/>
</dbReference>
<evidence type="ECO:0000256" key="5">
    <source>
        <dbReference type="RuleBase" id="RU004398"/>
    </source>
</evidence>
<evidence type="ECO:0000256" key="2">
    <source>
        <dbReference type="ARBA" id="ARBA00005546"/>
    </source>
</evidence>
<comment type="subcellular location">
    <subcellularLocation>
        <location evidence="1">Nucleus</location>
    </subcellularLocation>
</comment>
<gene>
    <name evidence="6" type="ORF">SK128_016010</name>
</gene>
<comment type="caution">
    <text evidence="6">The sequence shown here is derived from an EMBL/GenBank/DDBJ whole genome shotgun (WGS) entry which is preliminary data.</text>
</comment>
<comment type="similarity">
    <text evidence="2 5">Belongs to the CGI121/TPRKB family.</text>
</comment>
<proteinExistence type="inferred from homology"/>
<evidence type="ECO:0000256" key="4">
    <source>
        <dbReference type="ARBA" id="ARBA00023242"/>
    </source>
</evidence>
<dbReference type="AlphaFoldDB" id="A0AAN9FTZ3"/>
<keyword evidence="3" id="KW-0819">tRNA processing</keyword>
<dbReference type="Proteomes" id="UP001381693">
    <property type="component" value="Unassembled WGS sequence"/>
</dbReference>
<dbReference type="PANTHER" id="PTHR15840">
    <property type="entry name" value="CGI-121 FAMILY MEMBER"/>
    <property type="match status" value="1"/>
</dbReference>
<evidence type="ECO:0000256" key="1">
    <source>
        <dbReference type="ARBA" id="ARBA00004123"/>
    </source>
</evidence>
<dbReference type="Gene3D" id="3.30.2380.10">
    <property type="entry name" value="CGI121/TPRKB"/>
    <property type="match status" value="1"/>
</dbReference>
<accession>A0AAN9FTZ3</accession>
<dbReference type="GO" id="GO:0005634">
    <property type="term" value="C:nucleus"/>
    <property type="evidence" value="ECO:0007669"/>
    <property type="project" value="UniProtKB-SubCell"/>
</dbReference>
<evidence type="ECO:0000313" key="6">
    <source>
        <dbReference type="EMBL" id="KAK7086477.1"/>
    </source>
</evidence>
<dbReference type="GO" id="GO:0005829">
    <property type="term" value="C:cytosol"/>
    <property type="evidence" value="ECO:0007669"/>
    <property type="project" value="TreeGrafter"/>
</dbReference>
<dbReference type="GO" id="GO:0000408">
    <property type="term" value="C:EKC/KEOPS complex"/>
    <property type="evidence" value="ECO:0007669"/>
    <property type="project" value="TreeGrafter"/>
</dbReference>
<evidence type="ECO:0000256" key="3">
    <source>
        <dbReference type="ARBA" id="ARBA00022694"/>
    </source>
</evidence>
<protein>
    <recommendedName>
        <fullName evidence="8">TP53RK-binding protein</fullName>
    </recommendedName>
</protein>
<dbReference type="Pfam" id="PF08617">
    <property type="entry name" value="CGI-121"/>
    <property type="match status" value="1"/>
</dbReference>
<name>A0AAN9FTZ3_HALRR</name>
<reference evidence="6 7" key="1">
    <citation type="submission" date="2023-11" db="EMBL/GenBank/DDBJ databases">
        <title>Halocaridina rubra genome assembly.</title>
        <authorList>
            <person name="Smith C."/>
        </authorList>
    </citation>
    <scope>NUCLEOTIDE SEQUENCE [LARGE SCALE GENOMIC DNA]</scope>
    <source>
        <strain evidence="6">EP-1</strain>
        <tissue evidence="6">Whole</tissue>
    </source>
</reference>
<evidence type="ECO:0000313" key="7">
    <source>
        <dbReference type="Proteomes" id="UP001381693"/>
    </source>
</evidence>
<keyword evidence="7" id="KW-1185">Reference proteome</keyword>
<dbReference type="SUPFAM" id="SSF143870">
    <property type="entry name" value="PF0523-like"/>
    <property type="match status" value="1"/>
</dbReference>
<keyword evidence="4 5" id="KW-0539">Nucleus</keyword>
<dbReference type="GO" id="GO:0002949">
    <property type="term" value="P:tRNA threonylcarbamoyladenosine modification"/>
    <property type="evidence" value="ECO:0007669"/>
    <property type="project" value="TreeGrafter"/>
</dbReference>
<dbReference type="NCBIfam" id="NF011465">
    <property type="entry name" value="PRK14886.1-1"/>
    <property type="match status" value="1"/>
</dbReference>
<sequence length="176" mass="19659">MVQIYTLEDAAHTRCQLLLYRNIENAAAVRQLIMKGQVEASLIKPDMLVDAFQVLVAANKAVRSLNAKKMTTRSVFAEIIYNLSTTKKISDSLTSFGLGDSDTDILAVLLDPDVEEKTKKLKSQIEGEIFPLDQLSTLTNQSKVIEYYKITPEELSISSLLDSVVSRMACKEFFSM</sequence>
<evidence type="ECO:0008006" key="8">
    <source>
        <dbReference type="Google" id="ProtNLM"/>
    </source>
</evidence>
<dbReference type="InterPro" id="IPR036504">
    <property type="entry name" value="CGI121/TPRKB_sf"/>
</dbReference>
<dbReference type="InterPro" id="IPR013926">
    <property type="entry name" value="CGI121/TPRKB"/>
</dbReference>
<organism evidence="6 7">
    <name type="scientific">Halocaridina rubra</name>
    <name type="common">Hawaiian red shrimp</name>
    <dbReference type="NCBI Taxonomy" id="373956"/>
    <lineage>
        <taxon>Eukaryota</taxon>
        <taxon>Metazoa</taxon>
        <taxon>Ecdysozoa</taxon>
        <taxon>Arthropoda</taxon>
        <taxon>Crustacea</taxon>
        <taxon>Multicrustacea</taxon>
        <taxon>Malacostraca</taxon>
        <taxon>Eumalacostraca</taxon>
        <taxon>Eucarida</taxon>
        <taxon>Decapoda</taxon>
        <taxon>Pleocyemata</taxon>
        <taxon>Caridea</taxon>
        <taxon>Atyoidea</taxon>
        <taxon>Atyidae</taxon>
        <taxon>Halocaridina</taxon>
    </lineage>
</organism>
<dbReference type="PANTHER" id="PTHR15840:SF10">
    <property type="entry name" value="EKC_KEOPS COMPLEX SUBUNIT TPRKB"/>
    <property type="match status" value="1"/>
</dbReference>